<accession>A0A0R2L1W6</accession>
<dbReference type="Pfam" id="PF06912">
    <property type="entry name" value="DUF1275"/>
    <property type="match status" value="1"/>
</dbReference>
<evidence type="ECO:0000313" key="3">
    <source>
        <dbReference type="Proteomes" id="UP000051859"/>
    </source>
</evidence>
<feature type="transmembrane region" description="Helical" evidence="1">
    <location>
        <begin position="91"/>
        <end position="115"/>
    </location>
</feature>
<dbReference type="EMBL" id="JQBX01000024">
    <property type="protein sequence ID" value="KRN93146.1"/>
    <property type="molecule type" value="Genomic_DNA"/>
</dbReference>
<gene>
    <name evidence="2" type="ORF">IV81_GL000942</name>
</gene>
<protein>
    <recommendedName>
        <fullName evidence="4">DUF1275 domain-containing protein</fullName>
    </recommendedName>
</protein>
<comment type="caution">
    <text evidence="2">The sequence shown here is derived from an EMBL/GenBank/DDBJ whole genome shotgun (WGS) entry which is preliminary data.</text>
</comment>
<proteinExistence type="predicted"/>
<dbReference type="Proteomes" id="UP000051859">
    <property type="component" value="Unassembled WGS sequence"/>
</dbReference>
<keyword evidence="1" id="KW-0812">Transmembrane</keyword>
<evidence type="ECO:0008006" key="4">
    <source>
        <dbReference type="Google" id="ProtNLM"/>
    </source>
</evidence>
<dbReference type="PANTHER" id="PTHR37314">
    <property type="entry name" value="SLR0142 PROTEIN"/>
    <property type="match status" value="1"/>
</dbReference>
<dbReference type="AlphaFoldDB" id="A0A0R2L1W6"/>
<keyword evidence="1" id="KW-0472">Membrane</keyword>
<feature type="transmembrane region" description="Helical" evidence="1">
    <location>
        <begin position="60"/>
        <end position="79"/>
    </location>
</feature>
<name>A0A0R2L1W6_9LACO</name>
<keyword evidence="3" id="KW-1185">Reference proteome</keyword>
<dbReference type="STRING" id="331679.IV81_GL000942"/>
<dbReference type="RefSeq" id="WP_083484711.1">
    <property type="nucleotide sequence ID" value="NZ_JQBX01000024.1"/>
</dbReference>
<evidence type="ECO:0000256" key="1">
    <source>
        <dbReference type="SAM" id="Phobius"/>
    </source>
</evidence>
<evidence type="ECO:0000313" key="2">
    <source>
        <dbReference type="EMBL" id="KRN93146.1"/>
    </source>
</evidence>
<reference evidence="2 3" key="1">
    <citation type="journal article" date="2015" name="Genome Announc.">
        <title>Expanding the biotechnology potential of lactobacilli through comparative genomics of 213 strains and associated genera.</title>
        <authorList>
            <person name="Sun Z."/>
            <person name="Harris H.M."/>
            <person name="McCann A."/>
            <person name="Guo C."/>
            <person name="Argimon S."/>
            <person name="Zhang W."/>
            <person name="Yang X."/>
            <person name="Jeffery I.B."/>
            <person name="Cooney J.C."/>
            <person name="Kagawa T.F."/>
            <person name="Liu W."/>
            <person name="Song Y."/>
            <person name="Salvetti E."/>
            <person name="Wrobel A."/>
            <person name="Rasinkangas P."/>
            <person name="Parkhill J."/>
            <person name="Rea M.C."/>
            <person name="O'Sullivan O."/>
            <person name="Ritari J."/>
            <person name="Douillard F.P."/>
            <person name="Paul Ross R."/>
            <person name="Yang R."/>
            <person name="Briner A.E."/>
            <person name="Felis G.E."/>
            <person name="de Vos W.M."/>
            <person name="Barrangou R."/>
            <person name="Klaenhammer T.R."/>
            <person name="Caufield P.W."/>
            <person name="Cui Y."/>
            <person name="Zhang H."/>
            <person name="O'Toole P.W."/>
        </authorList>
    </citation>
    <scope>NUCLEOTIDE SEQUENCE [LARGE SCALE GENOMIC DNA]</scope>
    <source>
        <strain evidence="2 3">DSM 18001</strain>
    </source>
</reference>
<dbReference type="PANTHER" id="PTHR37314:SF4">
    <property type="entry name" value="UPF0700 TRANSMEMBRANE PROTEIN YOAK"/>
    <property type="match status" value="1"/>
</dbReference>
<keyword evidence="1" id="KW-1133">Transmembrane helix</keyword>
<dbReference type="InterPro" id="IPR010699">
    <property type="entry name" value="DUF1275"/>
</dbReference>
<organism evidence="2 3">
    <name type="scientific">Pediococcus stilesii</name>
    <dbReference type="NCBI Taxonomy" id="331679"/>
    <lineage>
        <taxon>Bacteria</taxon>
        <taxon>Bacillati</taxon>
        <taxon>Bacillota</taxon>
        <taxon>Bacilli</taxon>
        <taxon>Lactobacillales</taxon>
        <taxon>Lactobacillaceae</taxon>
        <taxon>Pediococcus</taxon>
    </lineage>
</organism>
<dbReference type="PATRIC" id="fig|331679.3.peg.949"/>
<feature type="transmembrane region" description="Helical" evidence="1">
    <location>
        <begin position="197"/>
        <end position="218"/>
    </location>
</feature>
<sequence>MNRSSTFYEKLTIGMLLAAAAGGLDAYSYLEHGEVFAGLQTGNLILLGIHLGQFKWEQTVQYVVSILFFAIGTIIVRWFQKHERLLKRNAFSIDECVLMYEISLIVLVALFSKILPNTLVTGMLSLTASAQLQHFRKLNGGPFTSLMMTGNIRTAAESMYDALIEKNQTAWRKGLDTLSIIGSFVGGALISGSLTGILGSFTIIFSGTALFAIILIRYTDIKNKSLR</sequence>